<proteinExistence type="predicted"/>
<dbReference type="EMBL" id="SOBG01000001">
    <property type="protein sequence ID" value="TDT72582.1"/>
    <property type="molecule type" value="Genomic_DNA"/>
</dbReference>
<evidence type="ECO:0000313" key="2">
    <source>
        <dbReference type="Proteomes" id="UP000294678"/>
    </source>
</evidence>
<evidence type="ECO:0000313" key="1">
    <source>
        <dbReference type="EMBL" id="TDT72582.1"/>
    </source>
</evidence>
<accession>A0AA46I6S2</accession>
<protein>
    <submittedName>
        <fullName evidence="1">Uncharacterized protein</fullName>
    </submittedName>
</protein>
<dbReference type="AlphaFoldDB" id="A0AA46I6S2"/>
<organism evidence="1 2">
    <name type="scientific">Hypnocyclicus thermotrophus</name>
    <dbReference type="NCBI Taxonomy" id="1627895"/>
    <lineage>
        <taxon>Bacteria</taxon>
        <taxon>Fusobacteriati</taxon>
        <taxon>Fusobacteriota</taxon>
        <taxon>Fusobacteriia</taxon>
        <taxon>Fusobacteriales</taxon>
        <taxon>Fusobacteriaceae</taxon>
        <taxon>Hypnocyclicus</taxon>
    </lineage>
</organism>
<dbReference type="RefSeq" id="WP_134112293.1">
    <property type="nucleotide sequence ID" value="NZ_SOBG01000001.1"/>
</dbReference>
<gene>
    <name evidence="1" type="ORF">EV215_0392</name>
</gene>
<name>A0AA46I6S2_9FUSO</name>
<keyword evidence="2" id="KW-1185">Reference proteome</keyword>
<reference evidence="1 2" key="1">
    <citation type="submission" date="2019-03" db="EMBL/GenBank/DDBJ databases">
        <title>Genomic Encyclopedia of Type Strains, Phase IV (KMG-IV): sequencing the most valuable type-strain genomes for metagenomic binning, comparative biology and taxonomic classification.</title>
        <authorList>
            <person name="Goeker M."/>
        </authorList>
    </citation>
    <scope>NUCLEOTIDE SEQUENCE [LARGE SCALE GENOMIC DNA]</scope>
    <source>
        <strain evidence="1 2">DSM 100055</strain>
    </source>
</reference>
<sequence>MKKLEFIKYVKEICLKILEKAYINKKRFLELNDIENIKKIDEEVIPKFEKLYLYFDSISKNDIENIENFNEIEKNIEEIRESNKLTKEYILKEIEKREKMSKNSGSIAVKRLFEFEKKELNKKLFEIEKLGKPLLEKQKEYEKALADAIQQDEELKYFEKVKENGKKIDKLNNKIIKINKRLEKLNEFLAKKWYYEMYGTISKNELEKIYKDEFKMNGENNE</sequence>
<comment type="caution">
    <text evidence="1">The sequence shown here is derived from an EMBL/GenBank/DDBJ whole genome shotgun (WGS) entry which is preliminary data.</text>
</comment>
<dbReference type="Proteomes" id="UP000294678">
    <property type="component" value="Unassembled WGS sequence"/>
</dbReference>